<reference evidence="15" key="2">
    <citation type="submission" date="2025-09" db="UniProtKB">
        <authorList>
            <consortium name="Ensembl"/>
        </authorList>
    </citation>
    <scope>IDENTIFICATION</scope>
</reference>
<dbReference type="GO" id="GO:0030855">
    <property type="term" value="P:epithelial cell differentiation"/>
    <property type="evidence" value="ECO:0007669"/>
    <property type="project" value="UniProtKB-ARBA"/>
</dbReference>
<dbReference type="SUPFAM" id="SSF57581">
    <property type="entry name" value="TB module/8-cys domain"/>
    <property type="match status" value="5"/>
</dbReference>
<keyword evidence="7" id="KW-0677">Repeat</keyword>
<keyword evidence="8" id="KW-0106">Calcium</keyword>
<dbReference type="Pfam" id="PF18193">
    <property type="entry name" value="Fibrillin_U_N"/>
    <property type="match status" value="1"/>
</dbReference>
<feature type="domain" description="EGF-like" evidence="13">
    <location>
        <begin position="906"/>
        <end position="943"/>
    </location>
</feature>
<feature type="domain" description="EGF-like" evidence="13">
    <location>
        <begin position="526"/>
        <end position="567"/>
    </location>
</feature>
<organism evidence="15 16">
    <name type="scientific">Xiphophorus couchianus</name>
    <name type="common">Monterrey platyfish</name>
    <dbReference type="NCBI Taxonomy" id="32473"/>
    <lineage>
        <taxon>Eukaryota</taxon>
        <taxon>Metazoa</taxon>
        <taxon>Chordata</taxon>
        <taxon>Craniata</taxon>
        <taxon>Vertebrata</taxon>
        <taxon>Euteleostomi</taxon>
        <taxon>Actinopterygii</taxon>
        <taxon>Neopterygii</taxon>
        <taxon>Teleostei</taxon>
        <taxon>Neoteleostei</taxon>
        <taxon>Acanthomorphata</taxon>
        <taxon>Ovalentaria</taxon>
        <taxon>Atherinomorphae</taxon>
        <taxon>Cyprinodontiformes</taxon>
        <taxon>Poeciliidae</taxon>
        <taxon>Poeciliinae</taxon>
        <taxon>Xiphophorus</taxon>
    </lineage>
</organism>
<keyword evidence="12" id="KW-0812">Transmembrane</keyword>
<dbReference type="FunFam" id="2.10.25.10:FF:000003">
    <property type="entry name" value="fibrillin-1 isoform X1"/>
    <property type="match status" value="10"/>
</dbReference>
<sequence length="1436" mass="155885">DSSMSSLCRRFYLTWLTLMCRNIWVQRQEVHSACTLCHTDLPLFHTPEPIHYSPHRSAPSYDAHLPSGTSVGSAGDHKPNVCGSRNSAYCCPGWKTLTGGNQCIVLQHCNIRCMNGGTCAEDNCQCQKGYVGNHCGQPVCENGCLNGGRCVAPNRCVCTYGFTGAQCERDYRTGPCFASVNNQMCQGQLTGIVCTKTLCCATVGRAWGHPCEMCPAQPHPCRRGFIPNHRTGACQDVDECQAIPGICQGGNCINTVGSFECKCPAGHKFNEISQKCEDLDECSNIPGLCGVGECYNTIGSYFCKCPQGFYTSVDGSRCLDARGGYCYGSLVDGRCASQNSQLMTKMQCCCDSGRCWSDGSTPEMCPIRGTEEYQRLCIQIPDSNNGVVIPGRIPGSPDLPHIYPIPIPGEVPGQIPIQVPGHIPVHRPVVTPGQGPVIIQTQNITNMCQAFRNLCLNGRCIPLPGIGYRCECNMGFKLDTRGECIDDDECDRSPCPHGECMNTPGSYICQCPPGFQTTATRTECRDLDECVANGRICNNGRCVNTEGSFHCVCNAGFEISTDGKNCQDMDECLIRNMCLNGLCINEDGSFKCICKPGFLLDTSGRMCVDIDECETPGMCMNGHCVNTEGSFRCECMAGMAVGLDGRVCVDTHMRSSCYGGYKRGQCVRPLFGAVTKSECCCANTAYAYGEPCQPCPPESSAEFLALCPSGSGTTGDGRDINECALDPDICQNGICENMLRSFKCNCNVGFEVDHTGKNCVDIDECYMNKLLCDNGLCRNTPGSFTCQCPKGYRFDTETNACEDVDECDSSPCINGDCANSQGSFVCSCSVGSTLDNTGLECIETTKSTCWLKIVNDRCEVNINGATLKSHCCATLGEAWNSPCAKCEKDPICGKGFARVRGNNCEDVDECQVFPGVCINGKCVNTQGSFFCQCPPGMTVDISGRMCIDLRTEHCYLTHNDERCGTPISGKHRVDACCCSVGVAWGPECDECPEQGTPEFNQLCPRGPGFSHRGDFIIGRPFLKDINECRMINTVCSNGRCRNTIGSFRCRCDNGYALDSDERNCTDIDECRISPDLCGQGRCVNTPGDFECECFEGYESGFMMMKNCMDIDECERNPLLCRGGECVNNEGSFQCICPEGHEIAPDGSACLDINECELSDRLCRNGQCVNMIGRYQCTCNTGYKSSEDRLDCVDIDECTIENGGCESFCTNSEGSYECSCNSGYALMPDLRTCTDIDECEESPEVCDGGQCTNTPGTFQCLCFDGFMSSEDMKTCLDVDECELNPNICLSGNCENTKGSFICHCDLGYSVRKGTTGCTDINECEIGAHNCNRHASCTNTAGSFKCNCAPGWIGNGLKCTVYPSVDNCLSLSSDRNECVENPGICNPGQCIDTLGSYRCLCPNGYKTTADRSMCVGTSFCILFFFLFALVVQVLSSLK</sequence>
<dbReference type="GO" id="GO:0001527">
    <property type="term" value="C:microfibril"/>
    <property type="evidence" value="ECO:0007669"/>
    <property type="project" value="UniProtKB-ARBA"/>
</dbReference>
<dbReference type="PANTHER" id="PTHR24040:SF16">
    <property type="entry name" value="FIBRILLIN-2-LIKE PROTEIN"/>
    <property type="match status" value="1"/>
</dbReference>
<feature type="domain" description="EGF-like" evidence="13">
    <location>
        <begin position="1318"/>
        <end position="1358"/>
    </location>
</feature>
<evidence type="ECO:0000256" key="9">
    <source>
        <dbReference type="ARBA" id="ARBA00023157"/>
    </source>
</evidence>
<comment type="caution">
    <text evidence="11">Lacks conserved residue(s) required for the propagation of feature annotation.</text>
</comment>
<feature type="domain" description="EGF-like" evidence="13">
    <location>
        <begin position="1066"/>
        <end position="1108"/>
    </location>
</feature>
<dbReference type="Ensembl" id="ENSXCOT00000024926.1">
    <property type="protein sequence ID" value="ENSXCOP00000024628.1"/>
    <property type="gene ID" value="ENSXCOG00000018398.1"/>
</dbReference>
<feature type="transmembrane region" description="Helical" evidence="12">
    <location>
        <begin position="1413"/>
        <end position="1432"/>
    </location>
</feature>
<keyword evidence="16" id="KW-1185">Reference proteome</keyword>
<feature type="domain" description="EGF-like" evidence="13">
    <location>
        <begin position="486"/>
        <end position="525"/>
    </location>
</feature>
<dbReference type="InterPro" id="IPR018097">
    <property type="entry name" value="EGF_Ca-bd_CS"/>
</dbReference>
<feature type="disulfide bond" evidence="11">
    <location>
        <begin position="158"/>
        <end position="167"/>
    </location>
</feature>
<dbReference type="FunFam" id="3.90.290.10:FF:000020">
    <property type="entry name" value="Fibrillin-1"/>
    <property type="match status" value="1"/>
</dbReference>
<keyword evidence="5 11" id="KW-0245">EGF-like domain</keyword>
<dbReference type="SUPFAM" id="SSF57184">
    <property type="entry name" value="Growth factor receptor domain"/>
    <property type="match status" value="7"/>
</dbReference>
<evidence type="ECO:0000256" key="6">
    <source>
        <dbReference type="ARBA" id="ARBA00022729"/>
    </source>
</evidence>
<dbReference type="PROSITE" id="PS51364">
    <property type="entry name" value="TB"/>
    <property type="match status" value="5"/>
</dbReference>
<feature type="domain" description="EGF-like" evidence="13">
    <location>
        <begin position="803"/>
        <end position="838"/>
    </location>
</feature>
<keyword evidence="12" id="KW-0472">Membrane</keyword>
<reference evidence="15" key="1">
    <citation type="submission" date="2025-08" db="UniProtKB">
        <authorList>
            <consortium name="Ensembl"/>
        </authorList>
    </citation>
    <scope>IDENTIFICATION</scope>
</reference>
<dbReference type="FunFam" id="3.90.290.10:FF:000003">
    <property type="entry name" value="Fibrillin 3"/>
    <property type="match status" value="1"/>
</dbReference>
<dbReference type="InterPro" id="IPR001881">
    <property type="entry name" value="EGF-like_Ca-bd_dom"/>
</dbReference>
<evidence type="ECO:0000259" key="14">
    <source>
        <dbReference type="PROSITE" id="PS51364"/>
    </source>
</evidence>
<protein>
    <submittedName>
        <fullName evidence="15">Fibrillin 1</fullName>
    </submittedName>
</protein>
<dbReference type="PROSITE" id="PS50026">
    <property type="entry name" value="EGF_3"/>
    <property type="match status" value="18"/>
</dbReference>
<evidence type="ECO:0000256" key="2">
    <source>
        <dbReference type="ARBA" id="ARBA00008972"/>
    </source>
</evidence>
<dbReference type="PROSITE" id="PS01187">
    <property type="entry name" value="EGF_CA"/>
    <property type="match status" value="8"/>
</dbReference>
<dbReference type="FunFam" id="3.90.290.10:FF:000007">
    <property type="entry name" value="Fibrillin 2"/>
    <property type="match status" value="1"/>
</dbReference>
<dbReference type="Pfam" id="PF00683">
    <property type="entry name" value="TB"/>
    <property type="match status" value="5"/>
</dbReference>
<dbReference type="CDD" id="cd00054">
    <property type="entry name" value="EGF_CA"/>
    <property type="match status" value="12"/>
</dbReference>
<comment type="similarity">
    <text evidence="2">Belongs to the fibrillin family.</text>
</comment>
<evidence type="ECO:0000259" key="13">
    <source>
        <dbReference type="PROSITE" id="PS50026"/>
    </source>
</evidence>
<gene>
    <name evidence="15" type="primary">FBN1</name>
</gene>
<evidence type="ECO:0000256" key="4">
    <source>
        <dbReference type="ARBA" id="ARBA00022530"/>
    </source>
</evidence>
<dbReference type="FunFam" id="2.10.25.10:FF:000058">
    <property type="entry name" value="Fibrillin 2"/>
    <property type="match status" value="1"/>
</dbReference>
<dbReference type="Pfam" id="PF14670">
    <property type="entry name" value="FXa_inhibition"/>
    <property type="match status" value="1"/>
</dbReference>
<dbReference type="FunFam" id="2.10.25.10:FF:000097">
    <property type="entry name" value="Fibrillin 2"/>
    <property type="match status" value="1"/>
</dbReference>
<dbReference type="InterPro" id="IPR000742">
    <property type="entry name" value="EGF"/>
</dbReference>
<dbReference type="Pfam" id="PF07645">
    <property type="entry name" value="EGF_CA"/>
    <property type="match status" value="18"/>
</dbReference>
<feature type="domain" description="EGF-like" evidence="13">
    <location>
        <begin position="568"/>
        <end position="604"/>
    </location>
</feature>
<dbReference type="InterPro" id="IPR009030">
    <property type="entry name" value="Growth_fac_rcpt_cys_sf"/>
</dbReference>
<dbReference type="FunFam" id="3.90.290.10:FF:000009">
    <property type="entry name" value="Fibrillin 2"/>
    <property type="match status" value="1"/>
</dbReference>
<dbReference type="FunFam" id="2.10.25.10:FF:000038">
    <property type="entry name" value="Fibrillin 2"/>
    <property type="match status" value="1"/>
</dbReference>
<dbReference type="Gene3D" id="3.90.290.10">
    <property type="entry name" value="TGF-beta binding (TB) domain"/>
    <property type="match status" value="5"/>
</dbReference>
<dbReference type="InterPro" id="IPR017878">
    <property type="entry name" value="TB_dom"/>
</dbReference>
<accession>A0A3B5MLI0</accession>
<feature type="disulfide bond" evidence="11">
    <location>
        <begin position="807"/>
        <end position="817"/>
    </location>
</feature>
<keyword evidence="9 11" id="KW-1015">Disulfide bond</keyword>
<feature type="domain" description="EGF-like" evidence="13">
    <location>
        <begin position="1024"/>
        <end position="1065"/>
    </location>
</feature>
<feature type="domain" description="EGF-like" evidence="13">
    <location>
        <begin position="1109"/>
        <end position="1150"/>
    </location>
</feature>
<dbReference type="SMART" id="SM00179">
    <property type="entry name" value="EGF_CA"/>
    <property type="match status" value="20"/>
</dbReference>
<evidence type="ECO:0000256" key="1">
    <source>
        <dbReference type="ARBA" id="ARBA00004498"/>
    </source>
</evidence>
<evidence type="ECO:0000256" key="7">
    <source>
        <dbReference type="ARBA" id="ARBA00022737"/>
    </source>
</evidence>
<dbReference type="InterPro" id="IPR000152">
    <property type="entry name" value="EGF-type_Asp/Asn_hydroxyl_site"/>
</dbReference>
<feature type="disulfide bond" evidence="11">
    <location>
        <begin position="490"/>
        <end position="500"/>
    </location>
</feature>
<dbReference type="FunFam" id="2.10.25.10:FF:000002">
    <property type="entry name" value="Latent-transforming growth factor beta-binding protein 3"/>
    <property type="match status" value="1"/>
</dbReference>
<keyword evidence="4" id="KW-0272">Extracellular matrix</keyword>
<dbReference type="FunFam" id="2.10.25.10:FF:000119">
    <property type="entry name" value="vitamin K-dependent protein S"/>
    <property type="match status" value="1"/>
</dbReference>
<name>A0A3B5MLI0_9TELE</name>
<dbReference type="SUPFAM" id="SSF57196">
    <property type="entry name" value="EGF/Laminin"/>
    <property type="match status" value="2"/>
</dbReference>
<dbReference type="PROSITE" id="PS01186">
    <property type="entry name" value="EGF_2"/>
    <property type="match status" value="12"/>
</dbReference>
<dbReference type="PANTHER" id="PTHR24040">
    <property type="entry name" value="LAMININ G-LIKE DOMAIN-CONTAINING PROTEIN"/>
    <property type="match status" value="1"/>
</dbReference>
<dbReference type="Gene3D" id="2.10.25.10">
    <property type="entry name" value="Laminin"/>
    <property type="match status" value="21"/>
</dbReference>
<feature type="domain" description="TB" evidence="14">
    <location>
        <begin position="655"/>
        <end position="707"/>
    </location>
</feature>
<keyword evidence="3" id="KW-0964">Secreted</keyword>
<keyword evidence="12" id="KW-1133">Transmembrane helix</keyword>
<feature type="domain" description="EGF-like" evidence="13">
    <location>
        <begin position="136"/>
        <end position="168"/>
    </location>
</feature>
<feature type="domain" description="EGF-like" evidence="13">
    <location>
        <begin position="761"/>
        <end position="802"/>
    </location>
</feature>
<dbReference type="STRING" id="32473.ENSXCOP00000024628"/>
<feature type="domain" description="TB" evidence="14">
    <location>
        <begin position="952"/>
        <end position="1003"/>
    </location>
</feature>
<dbReference type="InterPro" id="IPR051145">
    <property type="entry name" value="GAS-SHBG-PROS"/>
</dbReference>
<evidence type="ECO:0000313" key="16">
    <source>
        <dbReference type="Proteomes" id="UP000261380"/>
    </source>
</evidence>
<dbReference type="SMART" id="SM00181">
    <property type="entry name" value="EGF"/>
    <property type="match status" value="22"/>
</dbReference>
<evidence type="ECO:0000256" key="11">
    <source>
        <dbReference type="PROSITE-ProRule" id="PRU00076"/>
    </source>
</evidence>
<feature type="domain" description="EGF-like" evidence="13">
    <location>
        <begin position="1151"/>
        <end position="1192"/>
    </location>
</feature>
<dbReference type="Proteomes" id="UP000261380">
    <property type="component" value="Unplaced"/>
</dbReference>
<dbReference type="GO" id="GO:0005509">
    <property type="term" value="F:calcium ion binding"/>
    <property type="evidence" value="ECO:0007669"/>
    <property type="project" value="InterPro"/>
</dbReference>
<dbReference type="InterPro" id="IPR036773">
    <property type="entry name" value="TB_dom_sf"/>
</dbReference>
<feature type="domain" description="EGF-like" evidence="13">
    <location>
        <begin position="236"/>
        <end position="277"/>
    </location>
</feature>
<evidence type="ECO:0000256" key="10">
    <source>
        <dbReference type="ARBA" id="ARBA00023180"/>
    </source>
</evidence>
<evidence type="ECO:0000256" key="12">
    <source>
        <dbReference type="SAM" id="Phobius"/>
    </source>
</evidence>
<evidence type="ECO:0000256" key="3">
    <source>
        <dbReference type="ARBA" id="ARBA00022525"/>
    </source>
</evidence>
<dbReference type="FunFam" id="2.10.25.10:FF:000086">
    <property type="entry name" value="Fibrillin 2"/>
    <property type="match status" value="1"/>
</dbReference>
<dbReference type="InterPro" id="IPR049883">
    <property type="entry name" value="NOTCH1_EGF-like"/>
</dbReference>
<feature type="domain" description="TB" evidence="14">
    <location>
        <begin position="847"/>
        <end position="886"/>
    </location>
</feature>
<comment type="subcellular location">
    <subcellularLocation>
        <location evidence="1">Secreted</location>
        <location evidence="1">Extracellular space</location>
        <location evidence="1">Extracellular matrix</location>
    </subcellularLocation>
</comment>
<dbReference type="FunFam" id="2.10.25.10:FF:000008">
    <property type="entry name" value="Signal peptide, CUB domain, EGF-like 2"/>
    <property type="match status" value="1"/>
</dbReference>
<evidence type="ECO:0000313" key="15">
    <source>
        <dbReference type="Ensembl" id="ENSXCOP00000024628.1"/>
    </source>
</evidence>
<keyword evidence="10" id="KW-0325">Glycoprotein</keyword>
<dbReference type="PROSITE" id="PS00010">
    <property type="entry name" value="ASX_HYDROXYL"/>
    <property type="match status" value="19"/>
</dbReference>
<feature type="domain" description="EGF-like" evidence="13">
    <location>
        <begin position="1234"/>
        <end position="1275"/>
    </location>
</feature>
<dbReference type="InterPro" id="IPR040872">
    <property type="entry name" value="Fibrillin_U_N"/>
</dbReference>
<dbReference type="PROSITE" id="PS00022">
    <property type="entry name" value="EGF_1"/>
    <property type="match status" value="1"/>
</dbReference>
<feature type="domain" description="EGF-like" evidence="13">
    <location>
        <begin position="719"/>
        <end position="760"/>
    </location>
</feature>
<feature type="domain" description="TB" evidence="14">
    <location>
        <begin position="174"/>
        <end position="217"/>
    </location>
</feature>
<feature type="domain" description="EGF-like" evidence="13">
    <location>
        <begin position="609"/>
        <end position="649"/>
    </location>
</feature>
<feature type="domain" description="EGF-like" evidence="13">
    <location>
        <begin position="1276"/>
        <end position="1313"/>
    </location>
</feature>
<evidence type="ECO:0000256" key="5">
    <source>
        <dbReference type="ARBA" id="ARBA00022536"/>
    </source>
</evidence>
<feature type="disulfide bond" evidence="11">
    <location>
        <begin position="140"/>
        <end position="150"/>
    </location>
</feature>
<dbReference type="FunFam" id="2.10.25.10:FF:000096">
    <property type="entry name" value="Putative fibrillin 2"/>
    <property type="match status" value="1"/>
</dbReference>
<feature type="domain" description="EGF-like" evidence="13">
    <location>
        <begin position="278"/>
        <end position="319"/>
    </location>
</feature>
<dbReference type="GeneTree" id="ENSGT00950000183158"/>
<proteinExistence type="inferred from homology"/>
<evidence type="ECO:0000256" key="8">
    <source>
        <dbReference type="ARBA" id="ARBA00022837"/>
    </source>
</evidence>
<feature type="domain" description="TB" evidence="14">
    <location>
        <begin position="324"/>
        <end position="377"/>
    </location>
</feature>
<keyword evidence="6" id="KW-0732">Signal</keyword>